<evidence type="ECO:0000256" key="2">
    <source>
        <dbReference type="ARBA" id="ARBA00007935"/>
    </source>
</evidence>
<feature type="transmembrane region" description="Helical" evidence="8">
    <location>
        <begin position="204"/>
        <end position="226"/>
    </location>
</feature>
<dbReference type="GO" id="GO:0033214">
    <property type="term" value="P:siderophore-iron import into cell"/>
    <property type="evidence" value="ECO:0007669"/>
    <property type="project" value="TreeGrafter"/>
</dbReference>
<dbReference type="Proteomes" id="UP000294830">
    <property type="component" value="Unassembled WGS sequence"/>
</dbReference>
<evidence type="ECO:0000256" key="8">
    <source>
        <dbReference type="SAM" id="Phobius"/>
    </source>
</evidence>
<reference evidence="9 10" key="1">
    <citation type="submission" date="2019-03" db="EMBL/GenBank/DDBJ databases">
        <title>Genomic Encyclopedia of Archaeal and Bacterial Type Strains, Phase II (KMG-II): from individual species to whole genera.</title>
        <authorList>
            <person name="Goeker M."/>
        </authorList>
    </citation>
    <scope>NUCLEOTIDE SEQUENCE [LARGE SCALE GENOMIC DNA]</scope>
    <source>
        <strain evidence="9 10">RL-C</strain>
    </source>
</reference>
<feature type="transmembrane region" description="Helical" evidence="8">
    <location>
        <begin position="247"/>
        <end position="270"/>
    </location>
</feature>
<dbReference type="InterPro" id="IPR037294">
    <property type="entry name" value="ABC_BtuC-like"/>
</dbReference>
<comment type="similarity">
    <text evidence="2">Belongs to the binding-protein-dependent transport system permease family. FecCD subfamily.</text>
</comment>
<keyword evidence="3" id="KW-0813">Transport</keyword>
<dbReference type="OrthoDB" id="9811721at2"/>
<evidence type="ECO:0000256" key="1">
    <source>
        <dbReference type="ARBA" id="ARBA00004651"/>
    </source>
</evidence>
<sequence length="346" mass="35943">MRRPAVNTTIVAVCAVLIAVLFLANLAYGSIHIPIDAVTRILLGGDGERTSWTNIVLVTRLPQAITALFAGAALAVSGLMLQTMFQNPLAGPSLLGISAGANLGVAIVMLFLGGTMGQYGSLGIGGHLLVVVSAFVGASAILGLVLVLSNYIKSNLVLLIAGIMIGYIASSAISILNFYASHENVHAFVMWGMGDFSSISLKQIPFFVTAVSVGLLIALLLIKSLNALLLGQRYAENLGVALQKTRLLILLSAGLLIAVTTAFCGPVAFLGLAVPHIARMLLGSVDHRSLLPFTLILGALLALLCNLLTTLPGSGSILPLNAITPMLGGPVMLYVILNRSKSQGLN</sequence>
<dbReference type="InterPro" id="IPR000522">
    <property type="entry name" value="ABC_transptr_permease_BtuC"/>
</dbReference>
<name>A0A4V2RNJ6_9BACT</name>
<feature type="transmembrane region" description="Helical" evidence="8">
    <location>
        <begin position="290"/>
        <end position="311"/>
    </location>
</feature>
<feature type="transmembrane region" description="Helical" evidence="8">
    <location>
        <begin position="156"/>
        <end position="180"/>
    </location>
</feature>
<evidence type="ECO:0000256" key="7">
    <source>
        <dbReference type="ARBA" id="ARBA00023136"/>
    </source>
</evidence>
<dbReference type="RefSeq" id="WP_131840080.1">
    <property type="nucleotide sequence ID" value="NZ_SLWB01000014.1"/>
</dbReference>
<dbReference type="PANTHER" id="PTHR30472:SF41">
    <property type="entry name" value="TRANSPORT SYSTEM PERMEASE PROTEIN"/>
    <property type="match status" value="1"/>
</dbReference>
<keyword evidence="7 8" id="KW-0472">Membrane</keyword>
<dbReference type="Gene3D" id="1.10.3470.10">
    <property type="entry name" value="ABC transporter involved in vitamin B12 uptake, BtuC"/>
    <property type="match status" value="1"/>
</dbReference>
<evidence type="ECO:0000256" key="4">
    <source>
        <dbReference type="ARBA" id="ARBA00022475"/>
    </source>
</evidence>
<feature type="transmembrane region" description="Helical" evidence="8">
    <location>
        <begin position="61"/>
        <end position="81"/>
    </location>
</feature>
<keyword evidence="5 8" id="KW-0812">Transmembrane</keyword>
<keyword evidence="10" id="KW-1185">Reference proteome</keyword>
<evidence type="ECO:0000313" key="10">
    <source>
        <dbReference type="Proteomes" id="UP000294830"/>
    </source>
</evidence>
<keyword evidence="4" id="KW-1003">Cell membrane</keyword>
<feature type="transmembrane region" description="Helical" evidence="8">
    <location>
        <begin position="124"/>
        <end position="149"/>
    </location>
</feature>
<feature type="transmembrane region" description="Helical" evidence="8">
    <location>
        <begin position="93"/>
        <end position="112"/>
    </location>
</feature>
<dbReference type="GO" id="GO:0005886">
    <property type="term" value="C:plasma membrane"/>
    <property type="evidence" value="ECO:0007669"/>
    <property type="project" value="UniProtKB-SubCell"/>
</dbReference>
<evidence type="ECO:0000256" key="3">
    <source>
        <dbReference type="ARBA" id="ARBA00022448"/>
    </source>
</evidence>
<dbReference type="EMBL" id="SLWB01000014">
    <property type="protein sequence ID" value="TCN63930.1"/>
    <property type="molecule type" value="Genomic_DNA"/>
</dbReference>
<gene>
    <name evidence="9" type="ORF">CLV25_11486</name>
</gene>
<keyword evidence="6 8" id="KW-1133">Transmembrane helix</keyword>
<comment type="caution">
    <text evidence="9">The sequence shown here is derived from an EMBL/GenBank/DDBJ whole genome shotgun (WGS) entry which is preliminary data.</text>
</comment>
<proteinExistence type="inferred from homology"/>
<protein>
    <submittedName>
        <fullName evidence="9">Iron complex transport system permease protein</fullName>
    </submittedName>
</protein>
<organism evidence="9 10">
    <name type="scientific">Acetobacteroides hydrogenigenes</name>
    <dbReference type="NCBI Taxonomy" id="979970"/>
    <lineage>
        <taxon>Bacteria</taxon>
        <taxon>Pseudomonadati</taxon>
        <taxon>Bacteroidota</taxon>
        <taxon>Bacteroidia</taxon>
        <taxon>Bacteroidales</taxon>
        <taxon>Rikenellaceae</taxon>
        <taxon>Acetobacteroides</taxon>
    </lineage>
</organism>
<accession>A0A4V2RNJ6</accession>
<dbReference type="GO" id="GO:0022857">
    <property type="term" value="F:transmembrane transporter activity"/>
    <property type="evidence" value="ECO:0007669"/>
    <property type="project" value="InterPro"/>
</dbReference>
<evidence type="ECO:0000256" key="6">
    <source>
        <dbReference type="ARBA" id="ARBA00022989"/>
    </source>
</evidence>
<dbReference type="CDD" id="cd06550">
    <property type="entry name" value="TM_ABC_iron-siderophores_like"/>
    <property type="match status" value="1"/>
</dbReference>
<dbReference type="SUPFAM" id="SSF81345">
    <property type="entry name" value="ABC transporter involved in vitamin B12 uptake, BtuC"/>
    <property type="match status" value="1"/>
</dbReference>
<feature type="transmembrane region" description="Helical" evidence="8">
    <location>
        <begin position="318"/>
        <end position="337"/>
    </location>
</feature>
<evidence type="ECO:0000313" key="9">
    <source>
        <dbReference type="EMBL" id="TCN63930.1"/>
    </source>
</evidence>
<evidence type="ECO:0000256" key="5">
    <source>
        <dbReference type="ARBA" id="ARBA00022692"/>
    </source>
</evidence>
<dbReference type="AlphaFoldDB" id="A0A4V2RNJ6"/>
<comment type="subcellular location">
    <subcellularLocation>
        <location evidence="1">Cell membrane</location>
        <topology evidence="1">Multi-pass membrane protein</topology>
    </subcellularLocation>
</comment>
<dbReference type="PANTHER" id="PTHR30472">
    <property type="entry name" value="FERRIC ENTEROBACTIN TRANSPORT SYSTEM PERMEASE PROTEIN"/>
    <property type="match status" value="1"/>
</dbReference>
<dbReference type="Pfam" id="PF01032">
    <property type="entry name" value="FecCD"/>
    <property type="match status" value="1"/>
</dbReference>